<dbReference type="Pfam" id="PF00226">
    <property type="entry name" value="DnaJ"/>
    <property type="match status" value="1"/>
</dbReference>
<gene>
    <name evidence="3" type="ORF">COCSUDRAFT_47940</name>
</gene>
<dbReference type="GeneID" id="17039783"/>
<sequence length="276" mass="31634">MEGQGRCLYEVLGLDKDASQEDIKKAFRKLALKLHPDKNPGDEEAGSKFQSLQRIYTVLSDPERREVYDQTGSLDDSEQLAGEDFDNLYNYFRNIYKEVTEDDIDGFAAGYRGSQEESDEVLQYYERFKGDMRQVFDWVMCSDEKKDAHRFRDIIVSAIEEGRAKQFPRFKPWSEKVAKQPRPKNPLAVKKKKSSKAQENDQQLIAQIRGTGAARMENAFAALEAKYCKPGAKGKRKGKDVELAEEDFAKAQQKLQSRKKDGAAVLADKPKKKRTW</sequence>
<accession>I0YTS9</accession>
<dbReference type="PROSITE" id="PS50076">
    <property type="entry name" value="DNAJ_2"/>
    <property type="match status" value="1"/>
</dbReference>
<feature type="region of interest" description="Disordered" evidence="1">
    <location>
        <begin position="171"/>
        <end position="200"/>
    </location>
</feature>
<dbReference type="PRINTS" id="PR00625">
    <property type="entry name" value="JDOMAIN"/>
</dbReference>
<dbReference type="OrthoDB" id="445556at2759"/>
<dbReference type="PANTHER" id="PTHR44916:SF1">
    <property type="entry name" value="CHAPERONE DNAJ-DOMAIN SUPERFAMILY PROTEIN-RELATED"/>
    <property type="match status" value="1"/>
</dbReference>
<proteinExistence type="predicted"/>
<dbReference type="InterPro" id="IPR036869">
    <property type="entry name" value="J_dom_sf"/>
</dbReference>
<evidence type="ECO:0000259" key="2">
    <source>
        <dbReference type="PROSITE" id="PS50076"/>
    </source>
</evidence>
<dbReference type="SUPFAM" id="SSF46565">
    <property type="entry name" value="Chaperone J-domain"/>
    <property type="match status" value="1"/>
</dbReference>
<dbReference type="RefSeq" id="XP_005646342.1">
    <property type="nucleotide sequence ID" value="XM_005646285.1"/>
</dbReference>
<evidence type="ECO:0000313" key="3">
    <source>
        <dbReference type="EMBL" id="EIE21798.1"/>
    </source>
</evidence>
<evidence type="ECO:0000313" key="4">
    <source>
        <dbReference type="Proteomes" id="UP000007264"/>
    </source>
</evidence>
<dbReference type="AlphaFoldDB" id="I0YTS9"/>
<reference evidence="3 4" key="1">
    <citation type="journal article" date="2012" name="Genome Biol.">
        <title>The genome of the polar eukaryotic microalga coccomyxa subellipsoidea reveals traits of cold adaptation.</title>
        <authorList>
            <person name="Blanc G."/>
            <person name="Agarkova I."/>
            <person name="Grimwood J."/>
            <person name="Kuo A."/>
            <person name="Brueggeman A."/>
            <person name="Dunigan D."/>
            <person name="Gurnon J."/>
            <person name="Ladunga I."/>
            <person name="Lindquist E."/>
            <person name="Lucas S."/>
            <person name="Pangilinan J."/>
            <person name="Proschold T."/>
            <person name="Salamov A."/>
            <person name="Schmutz J."/>
            <person name="Weeks D."/>
            <person name="Yamada T."/>
            <person name="Claverie J.M."/>
            <person name="Grigoriev I."/>
            <person name="Van Etten J."/>
            <person name="Lomsadze A."/>
            <person name="Borodovsky M."/>
        </authorList>
    </citation>
    <scope>NUCLEOTIDE SEQUENCE [LARGE SCALE GENOMIC DNA]</scope>
    <source>
        <strain evidence="3 4">C-169</strain>
    </source>
</reference>
<dbReference type="EMBL" id="AGSI01000011">
    <property type="protein sequence ID" value="EIE21798.1"/>
    <property type="molecule type" value="Genomic_DNA"/>
</dbReference>
<keyword evidence="4" id="KW-1185">Reference proteome</keyword>
<name>I0YTS9_COCSC</name>
<protein>
    <submittedName>
        <fullName evidence="3">DnaJ protein</fullName>
    </submittedName>
</protein>
<dbReference type="InterPro" id="IPR001623">
    <property type="entry name" value="DnaJ_domain"/>
</dbReference>
<dbReference type="InterPro" id="IPR042977">
    <property type="entry name" value="AtJ6-like"/>
</dbReference>
<dbReference type="PANTHER" id="PTHR44916">
    <property type="entry name" value="CHAPERONE DNAJ-DOMAIN SUPERFAMILY PROTEIN-RELATED"/>
    <property type="match status" value="1"/>
</dbReference>
<dbReference type="CDD" id="cd06257">
    <property type="entry name" value="DnaJ"/>
    <property type="match status" value="1"/>
</dbReference>
<feature type="region of interest" description="Disordered" evidence="1">
    <location>
        <begin position="252"/>
        <end position="276"/>
    </location>
</feature>
<dbReference type="KEGG" id="csl:COCSUDRAFT_47940"/>
<dbReference type="Gene3D" id="1.10.287.110">
    <property type="entry name" value="DnaJ domain"/>
    <property type="match status" value="1"/>
</dbReference>
<evidence type="ECO:0000256" key="1">
    <source>
        <dbReference type="SAM" id="MobiDB-lite"/>
    </source>
</evidence>
<dbReference type="SMART" id="SM00271">
    <property type="entry name" value="DnaJ"/>
    <property type="match status" value="1"/>
</dbReference>
<dbReference type="Proteomes" id="UP000007264">
    <property type="component" value="Unassembled WGS sequence"/>
</dbReference>
<dbReference type="InterPro" id="IPR056453">
    <property type="entry name" value="HTH_DNAJC9"/>
</dbReference>
<feature type="domain" description="J" evidence="2">
    <location>
        <begin position="7"/>
        <end position="72"/>
    </location>
</feature>
<organism evidence="3 4">
    <name type="scientific">Coccomyxa subellipsoidea (strain C-169)</name>
    <name type="common">Green microalga</name>
    <dbReference type="NCBI Taxonomy" id="574566"/>
    <lineage>
        <taxon>Eukaryota</taxon>
        <taxon>Viridiplantae</taxon>
        <taxon>Chlorophyta</taxon>
        <taxon>core chlorophytes</taxon>
        <taxon>Trebouxiophyceae</taxon>
        <taxon>Trebouxiophyceae incertae sedis</taxon>
        <taxon>Coccomyxaceae</taxon>
        <taxon>Coccomyxa</taxon>
        <taxon>Coccomyxa subellipsoidea</taxon>
    </lineage>
</organism>
<dbReference type="eggNOG" id="KOG0719">
    <property type="taxonomic scope" value="Eukaryota"/>
</dbReference>
<dbReference type="Pfam" id="PF23302">
    <property type="entry name" value="HTH_DNAJC9"/>
    <property type="match status" value="1"/>
</dbReference>
<comment type="caution">
    <text evidence="3">The sequence shown here is derived from an EMBL/GenBank/DDBJ whole genome shotgun (WGS) entry which is preliminary data.</text>
</comment>